<dbReference type="GeneID" id="78373888"/>
<evidence type="ECO:0000256" key="1">
    <source>
        <dbReference type="ARBA" id="ARBA00004141"/>
    </source>
</evidence>
<dbReference type="SUPFAM" id="SSF103481">
    <property type="entry name" value="Multidrug resistance efflux transporter EmrE"/>
    <property type="match status" value="2"/>
</dbReference>
<evidence type="ECO:0000256" key="5">
    <source>
        <dbReference type="ARBA" id="ARBA00023136"/>
    </source>
</evidence>
<comment type="subcellular location">
    <subcellularLocation>
        <location evidence="1">Membrane</location>
        <topology evidence="1">Multi-pass membrane protein</topology>
    </subcellularLocation>
</comment>
<dbReference type="EMBL" id="JXUW01000048">
    <property type="protein sequence ID" value="KJE75324.1"/>
    <property type="molecule type" value="Genomic_DNA"/>
</dbReference>
<comment type="similarity">
    <text evidence="2">Belongs to the EamA transporter family.</text>
</comment>
<dbReference type="Proteomes" id="UP000032336">
    <property type="component" value="Unassembled WGS sequence"/>
</dbReference>
<evidence type="ECO:0000256" key="3">
    <source>
        <dbReference type="ARBA" id="ARBA00022692"/>
    </source>
</evidence>
<keyword evidence="9" id="KW-1185">Reference proteome</keyword>
<evidence type="ECO:0000313" key="9">
    <source>
        <dbReference type="Proteomes" id="UP000032336"/>
    </source>
</evidence>
<accession>A0A0D8FQU6</accession>
<organism evidence="8 9">
    <name type="scientific">Ferrimicrobium acidiphilum DSM 19497</name>
    <dbReference type="NCBI Taxonomy" id="1121877"/>
    <lineage>
        <taxon>Bacteria</taxon>
        <taxon>Bacillati</taxon>
        <taxon>Actinomycetota</taxon>
        <taxon>Acidimicrobiia</taxon>
        <taxon>Acidimicrobiales</taxon>
        <taxon>Acidimicrobiaceae</taxon>
        <taxon>Ferrimicrobium</taxon>
    </lineage>
</organism>
<dbReference type="PANTHER" id="PTHR32322">
    <property type="entry name" value="INNER MEMBRANE TRANSPORTER"/>
    <property type="match status" value="1"/>
</dbReference>
<feature type="transmembrane region" description="Helical" evidence="6">
    <location>
        <begin position="178"/>
        <end position="201"/>
    </location>
</feature>
<proteinExistence type="inferred from homology"/>
<keyword evidence="3 6" id="KW-0812">Transmembrane</keyword>
<feature type="domain" description="EamA" evidence="7">
    <location>
        <begin position="7"/>
        <end position="138"/>
    </location>
</feature>
<dbReference type="Pfam" id="PF00892">
    <property type="entry name" value="EamA"/>
    <property type="match status" value="2"/>
</dbReference>
<evidence type="ECO:0000256" key="2">
    <source>
        <dbReference type="ARBA" id="ARBA00007362"/>
    </source>
</evidence>
<dbReference type="eggNOG" id="COG0697">
    <property type="taxonomic scope" value="Bacteria"/>
</dbReference>
<feature type="transmembrane region" description="Helical" evidence="6">
    <location>
        <begin position="124"/>
        <end position="142"/>
    </location>
</feature>
<evidence type="ECO:0000256" key="6">
    <source>
        <dbReference type="SAM" id="Phobius"/>
    </source>
</evidence>
<feature type="transmembrane region" description="Helical" evidence="6">
    <location>
        <begin position="246"/>
        <end position="263"/>
    </location>
</feature>
<feature type="transmembrane region" description="Helical" evidence="6">
    <location>
        <begin position="93"/>
        <end position="115"/>
    </location>
</feature>
<feature type="transmembrane region" description="Helical" evidence="6">
    <location>
        <begin position="148"/>
        <end position="166"/>
    </location>
</feature>
<sequence>MKASTQGFLALALSSAIWGGMYVASDALMRTMPPLVVLEFREGISAIILLAIAARHRQLHIDRHDYLPMFGVGIIGFSVSIGFQFYGTHAAGAALGSLVTASSPVLIALLGALVLKEHVPTRRWLAIGIAFVGVVVIVGTPAPGKDTALGVSLLLVAAVCWSIYTIGSTSLLTRYSALTVVTIACTVGAITSLPFASIAYLHARHPLPMNLAGWGEVLYISVIGMALAFFLWVWGFKHVSASRGGVLLLFQPLVGIVLGIVLLGETVSIGTLLGAVLVCAGVTLAVVERKPPLALEPMP</sequence>
<comment type="caution">
    <text evidence="8">The sequence shown here is derived from an EMBL/GenBank/DDBJ whole genome shotgun (WGS) entry which is preliminary data.</text>
</comment>
<reference evidence="8 9" key="1">
    <citation type="submission" date="2015-01" db="EMBL/GenBank/DDBJ databases">
        <title>Draft genome of the acidophilic iron oxidizer Ferrimicrobium acidiphilum strain T23.</title>
        <authorList>
            <person name="Poehlein A."/>
            <person name="Eisen S."/>
            <person name="Schloemann M."/>
            <person name="Johnson B.D."/>
            <person name="Daniel R."/>
            <person name="Muehling M."/>
        </authorList>
    </citation>
    <scope>NUCLEOTIDE SEQUENCE [LARGE SCALE GENOMIC DNA]</scope>
    <source>
        <strain evidence="8 9">T23</strain>
    </source>
</reference>
<protein>
    <submittedName>
        <fullName evidence="8">Putative DMT superfamily transporter inner membrane protein</fullName>
    </submittedName>
</protein>
<evidence type="ECO:0000259" key="7">
    <source>
        <dbReference type="Pfam" id="PF00892"/>
    </source>
</evidence>
<dbReference type="RefSeq" id="WP_152623277.1">
    <property type="nucleotide sequence ID" value="NZ_JQKF01000057.1"/>
</dbReference>
<dbReference type="InterPro" id="IPR050638">
    <property type="entry name" value="AA-Vitamin_Transporters"/>
</dbReference>
<keyword evidence="4 6" id="KW-1133">Transmembrane helix</keyword>
<dbReference type="STRING" id="1121877.FEAC_29300"/>
<dbReference type="InterPro" id="IPR037185">
    <property type="entry name" value="EmrE-like"/>
</dbReference>
<feature type="transmembrane region" description="Helical" evidence="6">
    <location>
        <begin position="66"/>
        <end position="87"/>
    </location>
</feature>
<dbReference type="AlphaFoldDB" id="A0A0D8FQU6"/>
<name>A0A0D8FQU6_9ACTN</name>
<feature type="transmembrane region" description="Helical" evidence="6">
    <location>
        <begin position="35"/>
        <end position="54"/>
    </location>
</feature>
<feature type="domain" description="EamA" evidence="7">
    <location>
        <begin position="149"/>
        <end position="286"/>
    </location>
</feature>
<dbReference type="PANTHER" id="PTHR32322:SF2">
    <property type="entry name" value="EAMA DOMAIN-CONTAINING PROTEIN"/>
    <property type="match status" value="1"/>
</dbReference>
<gene>
    <name evidence="8" type="ORF">FEAC_29300</name>
</gene>
<evidence type="ECO:0000256" key="4">
    <source>
        <dbReference type="ARBA" id="ARBA00022989"/>
    </source>
</evidence>
<keyword evidence="5 6" id="KW-0472">Membrane</keyword>
<feature type="transmembrane region" description="Helical" evidence="6">
    <location>
        <begin position="269"/>
        <end position="287"/>
    </location>
</feature>
<dbReference type="InterPro" id="IPR000620">
    <property type="entry name" value="EamA_dom"/>
</dbReference>
<evidence type="ECO:0000313" key="8">
    <source>
        <dbReference type="EMBL" id="KJE75324.1"/>
    </source>
</evidence>
<dbReference type="GO" id="GO:0016020">
    <property type="term" value="C:membrane"/>
    <property type="evidence" value="ECO:0007669"/>
    <property type="project" value="UniProtKB-SubCell"/>
</dbReference>
<feature type="transmembrane region" description="Helical" evidence="6">
    <location>
        <begin position="213"/>
        <end position="234"/>
    </location>
</feature>
<dbReference type="OrthoDB" id="5430053at2"/>